<feature type="compositionally biased region" description="Basic and acidic residues" evidence="3">
    <location>
        <begin position="190"/>
        <end position="203"/>
    </location>
</feature>
<proteinExistence type="predicted"/>
<feature type="compositionally biased region" description="Basic and acidic residues" evidence="3">
    <location>
        <begin position="255"/>
        <end position="268"/>
    </location>
</feature>
<evidence type="ECO:0000313" key="7">
    <source>
        <dbReference type="Proteomes" id="UP000619260"/>
    </source>
</evidence>
<dbReference type="SUPFAM" id="SSF51261">
    <property type="entry name" value="Duplicated hybrid motif"/>
    <property type="match status" value="1"/>
</dbReference>
<dbReference type="Pfam" id="PF01551">
    <property type="entry name" value="Peptidase_M23"/>
    <property type="match status" value="1"/>
</dbReference>
<organism evidence="6 7">
    <name type="scientific">Virgisporangium aliadipatigenens</name>
    <dbReference type="NCBI Taxonomy" id="741659"/>
    <lineage>
        <taxon>Bacteria</taxon>
        <taxon>Bacillati</taxon>
        <taxon>Actinomycetota</taxon>
        <taxon>Actinomycetes</taxon>
        <taxon>Micromonosporales</taxon>
        <taxon>Micromonosporaceae</taxon>
        <taxon>Virgisporangium</taxon>
    </lineage>
</organism>
<evidence type="ECO:0000256" key="2">
    <source>
        <dbReference type="SAM" id="Coils"/>
    </source>
</evidence>
<dbReference type="RefSeq" id="WP_203904439.1">
    <property type="nucleotide sequence ID" value="NZ_BOPF01000043.1"/>
</dbReference>
<feature type="domain" description="M23ase beta-sheet core" evidence="5">
    <location>
        <begin position="307"/>
        <end position="404"/>
    </location>
</feature>
<evidence type="ECO:0000256" key="4">
    <source>
        <dbReference type="SAM" id="SignalP"/>
    </source>
</evidence>
<dbReference type="CDD" id="cd12797">
    <property type="entry name" value="M23_peptidase"/>
    <property type="match status" value="1"/>
</dbReference>
<comment type="caution">
    <text evidence="6">The sequence shown here is derived from an EMBL/GenBank/DDBJ whole genome shotgun (WGS) entry which is preliminary data.</text>
</comment>
<dbReference type="InterPro" id="IPR011055">
    <property type="entry name" value="Dup_hybrid_motif"/>
</dbReference>
<dbReference type="GO" id="GO:0004222">
    <property type="term" value="F:metalloendopeptidase activity"/>
    <property type="evidence" value="ECO:0007669"/>
    <property type="project" value="TreeGrafter"/>
</dbReference>
<gene>
    <name evidence="6" type="ORF">Val02_79130</name>
</gene>
<accession>A0A8J4DWD9</accession>
<feature type="chain" id="PRO_5035190175" description="M23ase beta-sheet core domain-containing protein" evidence="4">
    <location>
        <begin position="26"/>
        <end position="413"/>
    </location>
</feature>
<keyword evidence="1 4" id="KW-0732">Signal</keyword>
<dbReference type="InterPro" id="IPR050570">
    <property type="entry name" value="Cell_wall_metabolism_enzyme"/>
</dbReference>
<dbReference type="PANTHER" id="PTHR21666:SF289">
    <property type="entry name" value="L-ALA--D-GLU ENDOPEPTIDASE"/>
    <property type="match status" value="1"/>
</dbReference>
<feature type="region of interest" description="Disordered" evidence="3">
    <location>
        <begin position="255"/>
        <end position="277"/>
    </location>
</feature>
<keyword evidence="7" id="KW-1185">Reference proteome</keyword>
<dbReference type="EMBL" id="BOPF01000043">
    <property type="protein sequence ID" value="GIJ51027.1"/>
    <property type="molecule type" value="Genomic_DNA"/>
</dbReference>
<protein>
    <recommendedName>
        <fullName evidence="5">M23ase beta-sheet core domain-containing protein</fullName>
    </recommendedName>
</protein>
<sequence>MGVYRRFISLVAVLLSLALAVPANADPNDDKARLDKQLDAASAHLEAATERAQQAAADYAAAVAGLPAAQSAVAEAEGRVAAAEVNVREAGRQVDAARTVRHDADRRYVEAGAGVARAREEVGKLAATTYKGGDMLLLDSIVTSGSPEVFAQRMGYLDHVAAHRRSVLDGLVAARAVLRQEQAATAAAHRRAEEAESAARDALTRSQAAADEANRARDRVQQLVDQRQAALDVANAERGAVLAKVEELKAESARVEQELRDAENRPSGDPRVPVPSGGGFFGMPVAGRKSSSFGMRFHPLFHSWILHSGLDIGAGSGQSILAAADGQVVKAGWSGGYGNYTCIAHGQYQGKGIATCYGHQSAILVQAGQQVRRGQLIGRVGSTGNSTGPHLHFEVRIGGSPVDPEKWLPGCLC</sequence>
<feature type="coiled-coil region" evidence="2">
    <location>
        <begin position="31"/>
        <end position="93"/>
    </location>
</feature>
<dbReference type="Gene3D" id="2.70.70.10">
    <property type="entry name" value="Glucose Permease (Domain IIA)"/>
    <property type="match status" value="1"/>
</dbReference>
<evidence type="ECO:0000256" key="1">
    <source>
        <dbReference type="ARBA" id="ARBA00022729"/>
    </source>
</evidence>
<name>A0A8J4DWD9_9ACTN</name>
<keyword evidence="2" id="KW-0175">Coiled coil</keyword>
<feature type="signal peptide" evidence="4">
    <location>
        <begin position="1"/>
        <end position="25"/>
    </location>
</feature>
<feature type="region of interest" description="Disordered" evidence="3">
    <location>
        <begin position="188"/>
        <end position="214"/>
    </location>
</feature>
<evidence type="ECO:0000313" key="6">
    <source>
        <dbReference type="EMBL" id="GIJ51027.1"/>
    </source>
</evidence>
<dbReference type="AlphaFoldDB" id="A0A8J4DWD9"/>
<dbReference type="Gene3D" id="6.10.250.3150">
    <property type="match status" value="1"/>
</dbReference>
<evidence type="ECO:0000256" key="3">
    <source>
        <dbReference type="SAM" id="MobiDB-lite"/>
    </source>
</evidence>
<dbReference type="Proteomes" id="UP000619260">
    <property type="component" value="Unassembled WGS sequence"/>
</dbReference>
<dbReference type="InterPro" id="IPR016047">
    <property type="entry name" value="M23ase_b-sheet_dom"/>
</dbReference>
<evidence type="ECO:0000259" key="5">
    <source>
        <dbReference type="Pfam" id="PF01551"/>
    </source>
</evidence>
<dbReference type="PANTHER" id="PTHR21666">
    <property type="entry name" value="PEPTIDASE-RELATED"/>
    <property type="match status" value="1"/>
</dbReference>
<reference evidence="6" key="1">
    <citation type="submission" date="2021-01" db="EMBL/GenBank/DDBJ databases">
        <title>Whole genome shotgun sequence of Virgisporangium aliadipatigenens NBRC 105644.</title>
        <authorList>
            <person name="Komaki H."/>
            <person name="Tamura T."/>
        </authorList>
    </citation>
    <scope>NUCLEOTIDE SEQUENCE</scope>
    <source>
        <strain evidence="6">NBRC 105644</strain>
    </source>
</reference>